<feature type="signal peptide" evidence="2">
    <location>
        <begin position="1"/>
        <end position="19"/>
    </location>
</feature>
<feature type="compositionally biased region" description="Low complexity" evidence="1">
    <location>
        <begin position="178"/>
        <end position="208"/>
    </location>
</feature>
<evidence type="ECO:0000313" key="4">
    <source>
        <dbReference type="Proteomes" id="UP001610446"/>
    </source>
</evidence>
<dbReference type="Pfam" id="PF12296">
    <property type="entry name" value="HsbA"/>
    <property type="match status" value="1"/>
</dbReference>
<feature type="chain" id="PRO_5046577885" evidence="2">
    <location>
        <begin position="20"/>
        <end position="217"/>
    </location>
</feature>
<organism evidence="3 4">
    <name type="scientific">Aspergillus pseudoustus</name>
    <dbReference type="NCBI Taxonomy" id="1810923"/>
    <lineage>
        <taxon>Eukaryota</taxon>
        <taxon>Fungi</taxon>
        <taxon>Dikarya</taxon>
        <taxon>Ascomycota</taxon>
        <taxon>Pezizomycotina</taxon>
        <taxon>Eurotiomycetes</taxon>
        <taxon>Eurotiomycetidae</taxon>
        <taxon>Eurotiales</taxon>
        <taxon>Aspergillaceae</taxon>
        <taxon>Aspergillus</taxon>
        <taxon>Aspergillus subgen. Nidulantes</taxon>
    </lineage>
</organism>
<comment type="caution">
    <text evidence="3">The sequence shown here is derived from an EMBL/GenBank/DDBJ whole genome shotgun (WGS) entry which is preliminary data.</text>
</comment>
<dbReference type="Gene3D" id="1.20.1280.140">
    <property type="match status" value="1"/>
</dbReference>
<evidence type="ECO:0000256" key="1">
    <source>
        <dbReference type="SAM" id="MobiDB-lite"/>
    </source>
</evidence>
<dbReference type="PANTHER" id="PTHR38123:SF6">
    <property type="entry name" value="CELL WALL SERINE-THREONINE-RICH GALACTOMANNOPROTEIN MP1 (AFU_ORTHOLOGUE AFUA_4G03240)"/>
    <property type="match status" value="1"/>
</dbReference>
<accession>A0ABR4IRE1</accession>
<keyword evidence="2" id="KW-0732">Signal</keyword>
<dbReference type="PANTHER" id="PTHR38123">
    <property type="entry name" value="CELL WALL SERINE-THREONINE-RICH GALACTOMANNOPROTEIN MP1 (AFU_ORTHOLOGUE AFUA_4G03240)"/>
    <property type="match status" value="1"/>
</dbReference>
<evidence type="ECO:0000313" key="3">
    <source>
        <dbReference type="EMBL" id="KAL2829378.1"/>
    </source>
</evidence>
<name>A0ABR4IRE1_9EURO</name>
<evidence type="ECO:0000256" key="2">
    <source>
        <dbReference type="SAM" id="SignalP"/>
    </source>
</evidence>
<feature type="region of interest" description="Disordered" evidence="1">
    <location>
        <begin position="174"/>
        <end position="217"/>
    </location>
</feature>
<dbReference type="EMBL" id="JBFXLU010000333">
    <property type="protein sequence ID" value="KAL2829378.1"/>
    <property type="molecule type" value="Genomic_DNA"/>
</dbReference>
<dbReference type="Proteomes" id="UP001610446">
    <property type="component" value="Unassembled WGS sequence"/>
</dbReference>
<reference evidence="3 4" key="1">
    <citation type="submission" date="2024-07" db="EMBL/GenBank/DDBJ databases">
        <title>Section-level genome sequencing and comparative genomics of Aspergillus sections Usti and Cavernicolus.</title>
        <authorList>
            <consortium name="Lawrence Berkeley National Laboratory"/>
            <person name="Nybo J.L."/>
            <person name="Vesth T.C."/>
            <person name="Theobald S."/>
            <person name="Frisvad J.C."/>
            <person name="Larsen T.O."/>
            <person name="Kjaerboelling I."/>
            <person name="Rothschild-Mancinelli K."/>
            <person name="Lyhne E.K."/>
            <person name="Kogle M.E."/>
            <person name="Barry K."/>
            <person name="Clum A."/>
            <person name="Na H."/>
            <person name="Ledsgaard L."/>
            <person name="Lin J."/>
            <person name="Lipzen A."/>
            <person name="Kuo A."/>
            <person name="Riley R."/>
            <person name="Mondo S."/>
            <person name="Labutti K."/>
            <person name="Haridas S."/>
            <person name="Pangalinan J."/>
            <person name="Salamov A.A."/>
            <person name="Simmons B.A."/>
            <person name="Magnuson J.K."/>
            <person name="Chen J."/>
            <person name="Drula E."/>
            <person name="Henrissat B."/>
            <person name="Wiebenga A."/>
            <person name="Lubbers R.J."/>
            <person name="Gomes A.C."/>
            <person name="Makela M.R."/>
            <person name="Stajich J."/>
            <person name="Grigoriev I.V."/>
            <person name="Mortensen U.H."/>
            <person name="De Vries R.P."/>
            <person name="Baker S.E."/>
            <person name="Andersen M.R."/>
        </authorList>
    </citation>
    <scope>NUCLEOTIDE SEQUENCE [LARGE SCALE GENOMIC DNA]</scope>
    <source>
        <strain evidence="3 4">CBS 123904</strain>
    </source>
</reference>
<dbReference type="InterPro" id="IPR021054">
    <property type="entry name" value="Cell_wall_mannoprotein_1"/>
</dbReference>
<protein>
    <submittedName>
        <fullName evidence="3">Hydrophobic surface binding protein A-domain-containing protein</fullName>
    </submittedName>
</protein>
<gene>
    <name evidence="3" type="ORF">BJY01DRAFT_261274</name>
</gene>
<sequence>MKFSAVLSALALVAPGVLASPTQRDLATIQGVITDIQSQVNSLQTAIEANPLDADAIVAQSDTLVSTINDGATTVDAQAALTQIEALGLVSPIQDLAADVDTTVQALVGRKDEIDALNEGCTTLESLQAQAAAAQKLADSLIAKVPEALKDISTELAATISNAIQKGVDAYAGECDNTEPTSTTTTTTSEPTSTTTTSEPTSTTTSSTRTACPAPTN</sequence>
<keyword evidence="4" id="KW-1185">Reference proteome</keyword>
<proteinExistence type="predicted"/>